<dbReference type="InterPro" id="IPR018228">
    <property type="entry name" value="DNase_TatD-rel_CS"/>
</dbReference>
<accession>A0A927C5A4</accession>
<feature type="binding site" evidence="4">
    <location>
        <position position="6"/>
    </location>
    <ligand>
        <name>a divalent metal cation</name>
        <dbReference type="ChEBI" id="CHEBI:60240"/>
        <label>1</label>
    </ligand>
</feature>
<evidence type="ECO:0000256" key="4">
    <source>
        <dbReference type="PIRSR" id="PIRSR005902-1"/>
    </source>
</evidence>
<dbReference type="GO" id="GO:0016788">
    <property type="term" value="F:hydrolase activity, acting on ester bonds"/>
    <property type="evidence" value="ECO:0007669"/>
    <property type="project" value="InterPro"/>
</dbReference>
<dbReference type="GO" id="GO:0005829">
    <property type="term" value="C:cytosol"/>
    <property type="evidence" value="ECO:0007669"/>
    <property type="project" value="TreeGrafter"/>
</dbReference>
<dbReference type="CDD" id="cd01310">
    <property type="entry name" value="TatD_DNAse"/>
    <property type="match status" value="1"/>
</dbReference>
<sequence length="257" mass="28359">MLVDSHCHLDRLDLRHYDGELNAALAAARERGVERMLCIGIDLKNAPDVVAIAQANPDIYASVGVHPLDIAEDVCAIETLVELAGQDKVVAIGETGLDYYYSQERKAEQQLSFANHLQASARSGKPTIVHTRDAREDTLNIIAEHGDPAVAGVLHCFTESWEMASAAIEMGYYISFSGIITFKSAEELREVVRRVPMERILVETDSPYLAPVPYRGKKNEPKFVVEVAQCVADLKGLSFADVVSQTGKNFNQLFRLN</sequence>
<dbReference type="InterPro" id="IPR032466">
    <property type="entry name" value="Metal_Hydrolase"/>
</dbReference>
<keyword evidence="3 5" id="KW-0378">Hydrolase</keyword>
<dbReference type="PROSITE" id="PS01137">
    <property type="entry name" value="TATD_1"/>
    <property type="match status" value="1"/>
</dbReference>
<feature type="binding site" evidence="4">
    <location>
        <position position="8"/>
    </location>
    <ligand>
        <name>a divalent metal cation</name>
        <dbReference type="ChEBI" id="CHEBI:60240"/>
        <label>1</label>
    </ligand>
</feature>
<evidence type="ECO:0000256" key="2">
    <source>
        <dbReference type="ARBA" id="ARBA00022723"/>
    </source>
</evidence>
<proteinExistence type="inferred from homology"/>
<keyword evidence="2 4" id="KW-0479">Metal-binding</keyword>
<keyword evidence="6" id="KW-1185">Reference proteome</keyword>
<dbReference type="AlphaFoldDB" id="A0A927C5A4"/>
<evidence type="ECO:0000313" key="6">
    <source>
        <dbReference type="Proteomes" id="UP000610558"/>
    </source>
</evidence>
<evidence type="ECO:0000256" key="3">
    <source>
        <dbReference type="ARBA" id="ARBA00022801"/>
    </source>
</evidence>
<feature type="binding site" evidence="4">
    <location>
        <position position="205"/>
    </location>
    <ligand>
        <name>a divalent metal cation</name>
        <dbReference type="ChEBI" id="CHEBI:60240"/>
        <label>1</label>
    </ligand>
</feature>
<feature type="binding site" evidence="4">
    <location>
        <position position="155"/>
    </location>
    <ligand>
        <name>a divalent metal cation</name>
        <dbReference type="ChEBI" id="CHEBI:60240"/>
        <label>2</label>
    </ligand>
</feature>
<dbReference type="Gene3D" id="3.20.20.140">
    <property type="entry name" value="Metal-dependent hydrolases"/>
    <property type="match status" value="1"/>
</dbReference>
<dbReference type="PANTHER" id="PTHR46124:SF2">
    <property type="entry name" value="D-AMINOACYL-TRNA DEACYLASE"/>
    <property type="match status" value="1"/>
</dbReference>
<feature type="binding site" evidence="4">
    <location>
        <position position="130"/>
    </location>
    <ligand>
        <name>a divalent metal cation</name>
        <dbReference type="ChEBI" id="CHEBI:60240"/>
        <label>2</label>
    </ligand>
</feature>
<dbReference type="EMBL" id="JACXLD010000006">
    <property type="protein sequence ID" value="MBD2859675.1"/>
    <property type="molecule type" value="Genomic_DNA"/>
</dbReference>
<dbReference type="NCBIfam" id="TIGR00010">
    <property type="entry name" value="YchF/TatD family DNA exonuclease"/>
    <property type="match status" value="1"/>
</dbReference>
<dbReference type="PANTHER" id="PTHR46124">
    <property type="entry name" value="D-AMINOACYL-TRNA DEACYLASE"/>
    <property type="match status" value="1"/>
</dbReference>
<reference evidence="5" key="1">
    <citation type="submission" date="2020-09" db="EMBL/GenBank/DDBJ databases">
        <authorList>
            <person name="Yoon J.-W."/>
        </authorList>
    </citation>
    <scope>NUCLEOTIDE SEQUENCE</scope>
    <source>
        <strain evidence="5">KMU-158</strain>
    </source>
</reference>
<evidence type="ECO:0000256" key="1">
    <source>
        <dbReference type="ARBA" id="ARBA00009275"/>
    </source>
</evidence>
<dbReference type="FunFam" id="3.20.20.140:FF:000005">
    <property type="entry name" value="TatD family hydrolase"/>
    <property type="match status" value="1"/>
</dbReference>
<dbReference type="GO" id="GO:0004536">
    <property type="term" value="F:DNA nuclease activity"/>
    <property type="evidence" value="ECO:0007669"/>
    <property type="project" value="InterPro"/>
</dbReference>
<dbReference type="Pfam" id="PF01026">
    <property type="entry name" value="TatD_DNase"/>
    <property type="match status" value="1"/>
</dbReference>
<dbReference type="GO" id="GO:0046872">
    <property type="term" value="F:metal ion binding"/>
    <property type="evidence" value="ECO:0007669"/>
    <property type="project" value="UniProtKB-KW"/>
</dbReference>
<evidence type="ECO:0000313" key="5">
    <source>
        <dbReference type="EMBL" id="MBD2859675.1"/>
    </source>
</evidence>
<dbReference type="RefSeq" id="WP_190765751.1">
    <property type="nucleotide sequence ID" value="NZ_JACXLD010000006.1"/>
</dbReference>
<dbReference type="PROSITE" id="PS01091">
    <property type="entry name" value="TATD_3"/>
    <property type="match status" value="1"/>
</dbReference>
<feature type="binding site" evidence="4">
    <location>
        <position position="94"/>
    </location>
    <ligand>
        <name>a divalent metal cation</name>
        <dbReference type="ChEBI" id="CHEBI:60240"/>
        <label>1</label>
    </ligand>
</feature>
<dbReference type="InterPro" id="IPR015991">
    <property type="entry name" value="TatD/YcfH-like"/>
</dbReference>
<comment type="similarity">
    <text evidence="1">Belongs to the metallo-dependent hydrolases superfamily. TatD-type hydrolase family.</text>
</comment>
<comment type="caution">
    <text evidence="5">The sequence shown here is derived from an EMBL/GenBank/DDBJ whole genome shotgun (WGS) entry which is preliminary data.</text>
</comment>
<protein>
    <submittedName>
        <fullName evidence="5">TatD family hydrolase</fullName>
    </submittedName>
</protein>
<name>A0A927C5A4_9GAMM</name>
<gene>
    <name evidence="5" type="ORF">IB286_11740</name>
</gene>
<organism evidence="5 6">
    <name type="scientific">Spongiibacter pelagi</name>
    <dbReference type="NCBI Taxonomy" id="2760804"/>
    <lineage>
        <taxon>Bacteria</taxon>
        <taxon>Pseudomonadati</taxon>
        <taxon>Pseudomonadota</taxon>
        <taxon>Gammaproteobacteria</taxon>
        <taxon>Cellvibrionales</taxon>
        <taxon>Spongiibacteraceae</taxon>
        <taxon>Spongiibacter</taxon>
    </lineage>
</organism>
<dbReference type="PIRSF" id="PIRSF005902">
    <property type="entry name" value="DNase_TatD"/>
    <property type="match status" value="1"/>
</dbReference>
<dbReference type="SUPFAM" id="SSF51556">
    <property type="entry name" value="Metallo-dependent hydrolases"/>
    <property type="match status" value="1"/>
</dbReference>
<dbReference type="InterPro" id="IPR001130">
    <property type="entry name" value="TatD-like"/>
</dbReference>
<dbReference type="Proteomes" id="UP000610558">
    <property type="component" value="Unassembled WGS sequence"/>
</dbReference>